<dbReference type="EMBL" id="JASNVH010000003">
    <property type="protein sequence ID" value="MDK4306517.1"/>
    <property type="molecule type" value="Genomic_DNA"/>
</dbReference>
<evidence type="ECO:0000313" key="6">
    <source>
        <dbReference type="EMBL" id="MDK4306517.1"/>
    </source>
</evidence>
<dbReference type="Gene3D" id="3.40.190.80">
    <property type="match status" value="1"/>
</dbReference>
<feature type="binding site" evidence="4">
    <location>
        <position position="255"/>
    </location>
    <ligand>
        <name>Mg(2+)</name>
        <dbReference type="ChEBI" id="CHEBI:18420"/>
        <label>1</label>
        <note>catalytic</note>
    </ligand>
</feature>
<feature type="binding site" evidence="4">
    <location>
        <position position="107"/>
    </location>
    <ligand>
        <name>Mg(2+)</name>
        <dbReference type="ChEBI" id="CHEBI:18420"/>
        <label>1</label>
        <note>catalytic</note>
    </ligand>
</feature>
<dbReference type="InterPro" id="IPR000760">
    <property type="entry name" value="Inositol_monophosphatase-like"/>
</dbReference>
<protein>
    <submittedName>
        <fullName evidence="6">Inositol monophosphatase family protein</fullName>
    </submittedName>
</protein>
<evidence type="ECO:0000313" key="7">
    <source>
        <dbReference type="Proteomes" id="UP001224412"/>
    </source>
</evidence>
<dbReference type="SUPFAM" id="SSF56655">
    <property type="entry name" value="Carbohydrate phosphatase"/>
    <property type="match status" value="1"/>
</dbReference>
<sequence length="302" mass="32303">MNSPADSTSDSTSDAHSAHDPQVELDKAIDATAKAFMVAHVSDDDGQLAQALVLNAGRIAWRLREKGLEQDTKTSISDVVTNADRAAERFIAAVLEGIRAEDGIVGEEGTQTRSRSGRNWVIDPVDGTYNFASGSDYWCSALALVRGAVDDPDEIIAAAVHRPAMGYTWFSGSGLRTTRDGKELAPIDDRTLDKSCVGTYLHPTCMNKEPTQRAWHSVLSNVATLRMLGAGSVDLASVADGTLHAWMQHSVPAWDWLPGKALVEGAGGATAIQFAGGVRWHIAGNQRTVAEIVDILKGTDHD</sequence>
<keyword evidence="2" id="KW-0378">Hydrolase</keyword>
<dbReference type="RefSeq" id="WP_021353696.1">
    <property type="nucleotide sequence ID" value="NZ_CP051667.1"/>
</dbReference>
<dbReference type="CDD" id="cd01637">
    <property type="entry name" value="IMPase_like"/>
    <property type="match status" value="1"/>
</dbReference>
<evidence type="ECO:0000256" key="3">
    <source>
        <dbReference type="ARBA" id="ARBA00022842"/>
    </source>
</evidence>
<name>A0AAP4BPB7_9CORY</name>
<evidence type="ECO:0000256" key="2">
    <source>
        <dbReference type="ARBA" id="ARBA00022801"/>
    </source>
</evidence>
<proteinExistence type="predicted"/>
<dbReference type="AlphaFoldDB" id="A0AAP4BPB7"/>
<dbReference type="PROSITE" id="PS00629">
    <property type="entry name" value="IMP_1"/>
    <property type="match status" value="1"/>
</dbReference>
<dbReference type="PANTHER" id="PTHR20854:SF4">
    <property type="entry name" value="INOSITOL-1-MONOPHOSPHATASE-RELATED"/>
    <property type="match status" value="1"/>
</dbReference>
<comment type="cofactor">
    <cofactor evidence="4">
        <name>Mg(2+)</name>
        <dbReference type="ChEBI" id="CHEBI:18420"/>
    </cofactor>
</comment>
<organism evidence="6 7">
    <name type="scientific">Corynebacterium pseudodiphtheriticum</name>
    <dbReference type="NCBI Taxonomy" id="37637"/>
    <lineage>
        <taxon>Bacteria</taxon>
        <taxon>Bacillati</taxon>
        <taxon>Actinomycetota</taxon>
        <taxon>Actinomycetes</taxon>
        <taxon>Mycobacteriales</taxon>
        <taxon>Corynebacteriaceae</taxon>
        <taxon>Corynebacterium</taxon>
    </lineage>
</organism>
<evidence type="ECO:0000256" key="5">
    <source>
        <dbReference type="SAM" id="MobiDB-lite"/>
    </source>
</evidence>
<dbReference type="PRINTS" id="PR00377">
    <property type="entry name" value="IMPHPHTASES"/>
</dbReference>
<dbReference type="GO" id="GO:0046872">
    <property type="term" value="F:metal ion binding"/>
    <property type="evidence" value="ECO:0007669"/>
    <property type="project" value="UniProtKB-KW"/>
</dbReference>
<gene>
    <name evidence="6" type="ORF">QPX42_02975</name>
</gene>
<accession>A0AAP4BPB7</accession>
<dbReference type="Proteomes" id="UP001224412">
    <property type="component" value="Unassembled WGS sequence"/>
</dbReference>
<dbReference type="InterPro" id="IPR020583">
    <property type="entry name" value="Inositol_monoP_metal-BS"/>
</dbReference>
<evidence type="ECO:0000256" key="1">
    <source>
        <dbReference type="ARBA" id="ARBA00022723"/>
    </source>
</evidence>
<dbReference type="PANTHER" id="PTHR20854">
    <property type="entry name" value="INOSITOL MONOPHOSPHATASE"/>
    <property type="match status" value="1"/>
</dbReference>
<feature type="region of interest" description="Disordered" evidence="5">
    <location>
        <begin position="1"/>
        <end position="20"/>
    </location>
</feature>
<feature type="compositionally biased region" description="Low complexity" evidence="5">
    <location>
        <begin position="1"/>
        <end position="15"/>
    </location>
</feature>
<dbReference type="Gene3D" id="3.30.540.10">
    <property type="entry name" value="Fructose-1,6-Bisphosphatase, subunit A, domain 1"/>
    <property type="match status" value="1"/>
</dbReference>
<dbReference type="GO" id="GO:0007165">
    <property type="term" value="P:signal transduction"/>
    <property type="evidence" value="ECO:0007669"/>
    <property type="project" value="TreeGrafter"/>
</dbReference>
<keyword evidence="3 4" id="KW-0460">Magnesium</keyword>
<reference evidence="6" key="1">
    <citation type="submission" date="2023-05" db="EMBL/GenBank/DDBJ databases">
        <title>Metabolic capabilities are highly conserved among human nasal-associated Corynebacterium species in pangenomic analyses.</title>
        <authorList>
            <person name="Tran T.H."/>
            <person name="Roberts A.Q."/>
            <person name="Escapa I.F."/>
            <person name="Gao W."/>
            <person name="Conlan S."/>
            <person name="Kong H."/>
            <person name="Segre J.A."/>
            <person name="Kelly M.S."/>
            <person name="Lemon K.P."/>
        </authorList>
    </citation>
    <scope>NUCLEOTIDE SEQUENCE</scope>
    <source>
        <strain evidence="6">KPL2773</strain>
    </source>
</reference>
<dbReference type="Pfam" id="PF00459">
    <property type="entry name" value="Inositol_P"/>
    <property type="match status" value="1"/>
</dbReference>
<comment type="caution">
    <text evidence="6">The sequence shown here is derived from an EMBL/GenBank/DDBJ whole genome shotgun (WGS) entry which is preliminary data.</text>
</comment>
<dbReference type="GO" id="GO:0006020">
    <property type="term" value="P:inositol metabolic process"/>
    <property type="evidence" value="ECO:0007669"/>
    <property type="project" value="TreeGrafter"/>
</dbReference>
<keyword evidence="1 4" id="KW-0479">Metal-binding</keyword>
<evidence type="ECO:0000256" key="4">
    <source>
        <dbReference type="PIRSR" id="PIRSR600760-2"/>
    </source>
</evidence>
<feature type="binding site" evidence="4">
    <location>
        <position position="126"/>
    </location>
    <ligand>
        <name>Mg(2+)</name>
        <dbReference type="ChEBI" id="CHEBI:18420"/>
        <label>1</label>
        <note>catalytic</note>
    </ligand>
</feature>
<feature type="binding site" evidence="4">
    <location>
        <position position="123"/>
    </location>
    <ligand>
        <name>Mg(2+)</name>
        <dbReference type="ChEBI" id="CHEBI:18420"/>
        <label>1</label>
        <note>catalytic</note>
    </ligand>
</feature>
<dbReference type="GeneID" id="42781708"/>
<dbReference type="GO" id="GO:0008934">
    <property type="term" value="F:inositol monophosphate 1-phosphatase activity"/>
    <property type="evidence" value="ECO:0007669"/>
    <property type="project" value="TreeGrafter"/>
</dbReference>